<dbReference type="OrthoDB" id="425344at2759"/>
<feature type="transmembrane region" description="Helical" evidence="7">
    <location>
        <begin position="2391"/>
        <end position="2411"/>
    </location>
</feature>
<sequence>MQRALPALLGALCVLAAAPGGSGGGTGGGSGGGPGAAPPGPVVINPSANVFLGAVVALRSRGAGLFGCGPRTREGLATLDAVQALVDAVNNDQPGYPSIPKGVSLGVRVFDHCGRPRVAVSQLAELLPELGPGGPPPAGTPATTAAAATPGLRTVGILDGAGLTRTDSDADLEVRHALAESMVPVAAVDSSHLVQPLQRAQAMVAVLQKLEWRRFVVVRGPDAYSEDLWQSLAQLAGGLRTADFCVDSVETFVHEGHGPAASTSDVMDVVADAAVAGLPVVVLLPRAALRPFLEALREAEADMPPAAPAALMLLLSDLVSHEDAALLPRGATVYSLATSGHGPEAAKALRALLPAEEAVDTDSLTGSLTGSLTEALRADALLAAAQPVLAFALALKRSWRDKCPGKQSGACPPWAAMSRPEFLNAYFAPVAAAIGRGEKVQDGAWEPRWAELLLPPRDLTLYRHHAEDADDGRLDRHRVRPVLRASSVDVNYNNSVASRSSVTVLDDDFHPEEIGVCATRPSVPSPSECERSCLPLHRPSRTGGGRRIESWAHYQDNHLQRDAVPEEAAEVLDAEAEAESRDFLRLLESPQRVYVALLVALHRGRGDSALDCAAGDEALDVVAVRKVEAFLWAVQRLNQQLAREASAPNGQQLQVGALLADTCSSKLRAMALAARLRTASRGADDDADDTRSERVLAVVNALPLPAARLAADILSERNVTSIATEQVLHANASAASPFQLQVDLPLAQMVEAMVQSLQQLGWSYVSVVQADGQPGDDGDLADHARGRQMFLEAAARAGICVALDVALPAEAPAADRVPDDREEAVVARLLGARAAGARGVVVWADAGGVRRLFRAVTRAIAQGSLRREDVFWMLASTKADVRDVLAEFGNVLAGAAVFSPQRRGVAEFQHFLRLETSSSGGSGGVTGSDHELRWLRRYQEQCGGGSVCLADEAGAVAADWAVVQAVQALGAVVSHLGQAAPCPSDRPWTDGGDVCLPDAAPKALDAAVADALRTTPSSRADGPVGAEFRFSPDGVGLLAVDVDNFRRRAAAARSRSLGDVHFQRVGTFFLGRLTPLDGRDADADGLVAYKDSGEEVRVAALTSQCGGALGSCHRCRHQRGRPNSALGDWIVVEPQAQGPHGGALQAKEPTVYVVATLDVHEPSNNPLQCGQEINPRGVEQLEAFLWAVDQVNSNYSGLRVGAVVIDTCGSAARTARLVSEVLSDPTALSAMAEQAEPGSEAAGAGAVVAVLAGGGTPVAAPALEAAAALGLPSVAPLARGPPLHRKTLPPYPLQLGPSNGVLANTTVKLMAHLQWRCAAAVYLQDAVDYEETYRQVESQALAANISLVGVPVPASARNHGGSGVLRQALLRVAAARDGGRAAVLLFLPAWGVDGVLRATAALEDEGKWVPEDVTLVSVGGDGEAAFVAASRQTLGGLLLRPKAGAVPEFERHFRTLTPDANDRNPWFAEFWSGVFHCRGAACSRAAPHGPKHSLDAYQMQRNADTPNVINAVLAVGHALQTVRRELCPDGGAQSISRSPCRAMAAMSRVRARLLEVTPRMAFVGAGLNAVAFSAAGENTNVAVEVLNVQVSAHSKAAVAMTVAEVAPAGAVAYLEGARAYVGPQRQPVDLPSAAPACAADTTTAAPTTTTTPTPVDSASRYLMELPGVGAAGQPAPALLVLLAAHTPARQGGPLHCGDLDADALCHLAGVMFAVHRANNNDSLLQGQGPKLGLIALDTCGQPGRAYSSLFALLSRPNRGAVPVAALLMDDAAPAMVAPLLDMESIAQLSDPGSDGQLQREGQRHVVVQAAPEALSRALLDVAVALQGHQGHAGPQAEARSAPDGAAEALTAPSLVVLHGSTPRARTLARHLESGSLARCPSHDHHTTAPGCLSAVLPMPATSDNSRSGAVYLLSTQAAHSVVILALDSVDDVRAVLAAAQSPLVPRLVFVTALPAATPLRADGHSVLSLVADATVVAATPPPRDEAADKLDAAFQQWLNHDLGDAATPTSMPPSWASSFRSSPCDLDHDHWSRADIMNAVERVARGVRWAADNATTASSSESAAKLSARVARFLEAEDERPDGEAATASPTSPPQVESFRIWRGDEPLGSWSPDGGLTLSNDPSLLAVDELSVTGRPTLFHNLQYAWAVALLGLALLGIVFTLVTAVFFLSAAAVSKTPISGGAGTSVLGYLILLGLLLLHCAVLALVMAPSELSCGARRLLPGLAYALIFSAMFLKVLTTWQVCDRKGGVVRPVMLVVRALGLATPQVLVSAGWLALAPPSVHMVVVEAAAAPAAPAMWQCSAAQGAHGSQAPHLLLSLAYTCLLMVATAVLALLCSSKEELLEEGTMLRQESRWILVSAVAVAVQLGCWGLLVVAAPALAAAVPAQADMLAASVHALAAATLLLCLFVPKLRLYLRLRRDARNTAAIAASAAARSAASRSQPIYGISHFQPFGGKLNPAFDAPSTDMSLGESASRTASDRGSDSEAEGDYNEPMDPLESMSPLSPLGTVGTVGTVNRLDPTQVVPSSLYSIDMFSSQDSSSQGVLDMPGPVVVAMSTSDGRGTVRGTVRGAHPHNPHQHASVFGTVRGVHGLHGLQGPHGVHGGTLRSAHGGTLRGVQALVQGVQGGTVRGAPRGTLQSLHGTIRGSHFLPGSNEFTAPHRSSSMLLLPGQESISYM</sequence>
<dbReference type="SUPFAM" id="SSF53822">
    <property type="entry name" value="Periplasmic binding protein-like I"/>
    <property type="match status" value="4"/>
</dbReference>
<feature type="domain" description="G-protein coupled receptors family 3 profile" evidence="9">
    <location>
        <begin position="2184"/>
        <end position="2417"/>
    </location>
</feature>
<evidence type="ECO:0000256" key="7">
    <source>
        <dbReference type="SAM" id="Phobius"/>
    </source>
</evidence>
<keyword evidence="3 7" id="KW-1133">Transmembrane helix</keyword>
<feature type="transmembrane region" description="Helical" evidence="7">
    <location>
        <begin position="2188"/>
        <end position="2212"/>
    </location>
</feature>
<feature type="transmembrane region" description="Helical" evidence="7">
    <location>
        <begin position="2145"/>
        <end position="2176"/>
    </location>
</feature>
<dbReference type="InterPro" id="IPR050726">
    <property type="entry name" value="mGluR"/>
</dbReference>
<organism evidence="11">
    <name type="scientific">Thrips palmi</name>
    <name type="common">Melon thrips</name>
    <dbReference type="NCBI Taxonomy" id="161013"/>
    <lineage>
        <taxon>Eukaryota</taxon>
        <taxon>Metazoa</taxon>
        <taxon>Ecdysozoa</taxon>
        <taxon>Arthropoda</taxon>
        <taxon>Hexapoda</taxon>
        <taxon>Insecta</taxon>
        <taxon>Pterygota</taxon>
        <taxon>Neoptera</taxon>
        <taxon>Paraneoptera</taxon>
        <taxon>Thysanoptera</taxon>
        <taxon>Terebrantia</taxon>
        <taxon>Thripoidea</taxon>
        <taxon>Thripidae</taxon>
        <taxon>Thrips</taxon>
    </lineage>
</organism>
<dbReference type="PANTHER" id="PTHR24060">
    <property type="entry name" value="METABOTROPIC GLUTAMATE RECEPTOR"/>
    <property type="match status" value="1"/>
</dbReference>
<dbReference type="RefSeq" id="XP_034241017.1">
    <property type="nucleotide sequence ID" value="XM_034385126.1"/>
</dbReference>
<keyword evidence="4 7" id="KW-0472">Membrane</keyword>
<dbReference type="Pfam" id="PF00003">
    <property type="entry name" value="7tm_3"/>
    <property type="match status" value="1"/>
</dbReference>
<dbReference type="InterPro" id="IPR017978">
    <property type="entry name" value="GPCR_3_C"/>
</dbReference>
<evidence type="ECO:0000313" key="11">
    <source>
        <dbReference type="RefSeq" id="XP_034241017.1"/>
    </source>
</evidence>
<evidence type="ECO:0000256" key="1">
    <source>
        <dbReference type="ARBA" id="ARBA00004141"/>
    </source>
</evidence>
<dbReference type="InterPro" id="IPR028082">
    <property type="entry name" value="Peripla_BP_I"/>
</dbReference>
<dbReference type="Proteomes" id="UP000515158">
    <property type="component" value="Unplaced"/>
</dbReference>
<feature type="transmembrane region" description="Helical" evidence="7">
    <location>
        <begin position="2356"/>
        <end position="2385"/>
    </location>
</feature>
<gene>
    <name evidence="11" type="primary">LOC117645151</name>
</gene>
<keyword evidence="10" id="KW-1185">Reference proteome</keyword>
<evidence type="ECO:0000256" key="3">
    <source>
        <dbReference type="ARBA" id="ARBA00022989"/>
    </source>
</evidence>
<dbReference type="GO" id="GO:0016020">
    <property type="term" value="C:membrane"/>
    <property type="evidence" value="ECO:0007669"/>
    <property type="project" value="UniProtKB-SubCell"/>
</dbReference>
<keyword evidence="2 7" id="KW-0812">Transmembrane</keyword>
<evidence type="ECO:0000313" key="10">
    <source>
        <dbReference type="Proteomes" id="UP000515158"/>
    </source>
</evidence>
<dbReference type="PROSITE" id="PS50259">
    <property type="entry name" value="G_PROTEIN_RECEP_F3_4"/>
    <property type="match status" value="1"/>
</dbReference>
<evidence type="ECO:0000256" key="6">
    <source>
        <dbReference type="SAM" id="MobiDB-lite"/>
    </source>
</evidence>
<evidence type="ECO:0000259" key="9">
    <source>
        <dbReference type="PROSITE" id="PS50259"/>
    </source>
</evidence>
<evidence type="ECO:0000256" key="2">
    <source>
        <dbReference type="ARBA" id="ARBA00022692"/>
    </source>
</evidence>
<proteinExistence type="predicted"/>
<feature type="transmembrane region" description="Helical" evidence="7">
    <location>
        <begin position="2224"/>
        <end position="2245"/>
    </location>
</feature>
<protein>
    <submittedName>
        <fullName evidence="11">Uncharacterized protein LOC117645151</fullName>
    </submittedName>
</protein>
<dbReference type="GeneID" id="117645151"/>
<dbReference type="InterPro" id="IPR001828">
    <property type="entry name" value="ANF_lig-bd_rcpt"/>
</dbReference>
<dbReference type="GO" id="GO:0004930">
    <property type="term" value="F:G protein-coupled receptor activity"/>
    <property type="evidence" value="ECO:0007669"/>
    <property type="project" value="InterPro"/>
</dbReference>
<feature type="signal peptide" evidence="8">
    <location>
        <begin position="1"/>
        <end position="23"/>
    </location>
</feature>
<feature type="transmembrane region" description="Helical" evidence="7">
    <location>
        <begin position="2316"/>
        <end position="2336"/>
    </location>
</feature>
<comment type="subcellular location">
    <subcellularLocation>
        <location evidence="1">Membrane</location>
        <topology evidence="1">Multi-pass membrane protein</topology>
    </subcellularLocation>
</comment>
<dbReference type="Pfam" id="PF01094">
    <property type="entry name" value="ANF_receptor"/>
    <property type="match status" value="2"/>
</dbReference>
<name>A0A6P8Z370_THRPL</name>
<dbReference type="Gene3D" id="3.40.50.2300">
    <property type="match status" value="7"/>
</dbReference>
<feature type="compositionally biased region" description="Polar residues" evidence="6">
    <location>
        <begin position="2467"/>
        <end position="2478"/>
    </location>
</feature>
<keyword evidence="5" id="KW-0325">Glycoprotein</keyword>
<reference evidence="11" key="1">
    <citation type="submission" date="2025-08" db="UniProtKB">
        <authorList>
            <consortium name="RefSeq"/>
        </authorList>
    </citation>
    <scope>IDENTIFICATION</scope>
    <source>
        <tissue evidence="11">Total insect</tissue>
    </source>
</reference>
<feature type="transmembrane region" description="Helical" evidence="7">
    <location>
        <begin position="2257"/>
        <end position="2278"/>
    </location>
</feature>
<evidence type="ECO:0000256" key="8">
    <source>
        <dbReference type="SAM" id="SignalP"/>
    </source>
</evidence>
<feature type="region of interest" description="Disordered" evidence="6">
    <location>
        <begin position="2465"/>
        <end position="2500"/>
    </location>
</feature>
<feature type="chain" id="PRO_5027866141" evidence="8">
    <location>
        <begin position="24"/>
        <end position="2679"/>
    </location>
</feature>
<accession>A0A6P8Z370</accession>
<dbReference type="InParanoid" id="A0A6P8Z370"/>
<dbReference type="KEGG" id="tpal:117645151"/>
<keyword evidence="8" id="KW-0732">Signal</keyword>
<evidence type="ECO:0000256" key="5">
    <source>
        <dbReference type="ARBA" id="ARBA00023180"/>
    </source>
</evidence>
<evidence type="ECO:0000256" key="4">
    <source>
        <dbReference type="ARBA" id="ARBA00023136"/>
    </source>
</evidence>